<sequence length="336" mass="37796">MSEFEGWNPSFVETNGIRMAVHEAGTPGDGPSLVFCHGFPELGFSWRNQARDLAKAGFHVLVPDQRGYGLTDRPEEVEAYDLDNLNADLAGLLDAKGVEKAVFVGHDWGGVVVWGMALRHPDRVAGIIALNTPFTPRPPVEPITMMKEHLGEDMYVVWFQQRGPADQAMAEDVRKTMSMLFKRPVESSPEALGVFSKAPEEGKASPLHLKAALAAYDAASDPREDILPPEELDFYVETFERTGFTGGLNWYRNATRNWENSEHLPNRIDVPSLMITSELDPYLPPAAAEGMERFIDDLDRHFIKGCGHWTQQEKAEEVTQTIQEWMDRKFPEARRK</sequence>
<dbReference type="EMBL" id="AGFM01000007">
    <property type="protein sequence ID" value="EHJ62620.1"/>
    <property type="molecule type" value="Genomic_DNA"/>
</dbReference>
<gene>
    <name evidence="3" type="ORF">NSU_0448</name>
</gene>
<protein>
    <submittedName>
        <fullName evidence="3">Epoxide hydrolase</fullName>
    </submittedName>
</protein>
<keyword evidence="1 3" id="KW-0378">Hydrolase</keyword>
<dbReference type="Gene3D" id="3.40.50.1820">
    <property type="entry name" value="alpha/beta hydrolase"/>
    <property type="match status" value="1"/>
</dbReference>
<feature type="domain" description="AB hydrolase-1" evidence="2">
    <location>
        <begin position="31"/>
        <end position="314"/>
    </location>
</feature>
<reference evidence="3 4" key="1">
    <citation type="journal article" date="2012" name="J. Bacteriol.">
        <title>Genome sequence of benzo(a)pyrene-degrading bacterium Novosphingobium pentaromativorans US6-1.</title>
        <authorList>
            <person name="Luo Y.R."/>
            <person name="Kang S.G."/>
            <person name="Kim S.J."/>
            <person name="Kim M.R."/>
            <person name="Li N."/>
            <person name="Lee J.H."/>
            <person name="Kwon K.K."/>
        </authorList>
    </citation>
    <scope>NUCLEOTIDE SEQUENCE [LARGE SCALE GENOMIC DNA]</scope>
    <source>
        <strain evidence="3 4">US6-1</strain>
    </source>
</reference>
<dbReference type="InterPro" id="IPR029058">
    <property type="entry name" value="AB_hydrolase_fold"/>
</dbReference>
<dbReference type="PRINTS" id="PR00412">
    <property type="entry name" value="EPOXHYDRLASE"/>
</dbReference>
<dbReference type="RefSeq" id="WP_007011365.1">
    <property type="nucleotide sequence ID" value="NZ_AGFM01000007.1"/>
</dbReference>
<proteinExistence type="predicted"/>
<dbReference type="SUPFAM" id="SSF53474">
    <property type="entry name" value="alpha/beta-Hydrolases"/>
    <property type="match status" value="1"/>
</dbReference>
<dbReference type="AlphaFoldDB" id="G6E7X7"/>
<dbReference type="PATRIC" id="fig|1088721.3.peg.441"/>
<evidence type="ECO:0000313" key="3">
    <source>
        <dbReference type="EMBL" id="EHJ62620.1"/>
    </source>
</evidence>
<comment type="caution">
    <text evidence="3">The sequence shown here is derived from an EMBL/GenBank/DDBJ whole genome shotgun (WGS) entry which is preliminary data.</text>
</comment>
<dbReference type="STRING" id="1088721.JI59_17855"/>
<dbReference type="KEGG" id="npn:JI59_17855"/>
<dbReference type="Pfam" id="PF00561">
    <property type="entry name" value="Abhydrolase_1"/>
    <property type="match status" value="1"/>
</dbReference>
<keyword evidence="4" id="KW-1185">Reference proteome</keyword>
<evidence type="ECO:0000313" key="4">
    <source>
        <dbReference type="Proteomes" id="UP000004030"/>
    </source>
</evidence>
<dbReference type="Proteomes" id="UP000004030">
    <property type="component" value="Unassembled WGS sequence"/>
</dbReference>
<evidence type="ECO:0000259" key="2">
    <source>
        <dbReference type="Pfam" id="PF00561"/>
    </source>
</evidence>
<evidence type="ECO:0000256" key="1">
    <source>
        <dbReference type="ARBA" id="ARBA00022801"/>
    </source>
</evidence>
<dbReference type="InterPro" id="IPR000639">
    <property type="entry name" value="Epox_hydrolase-like"/>
</dbReference>
<dbReference type="PRINTS" id="PR00111">
    <property type="entry name" value="ABHYDROLASE"/>
</dbReference>
<accession>G6E7X7</accession>
<dbReference type="InterPro" id="IPR000073">
    <property type="entry name" value="AB_hydrolase_1"/>
</dbReference>
<dbReference type="PANTHER" id="PTHR43329">
    <property type="entry name" value="EPOXIDE HYDROLASE"/>
    <property type="match status" value="1"/>
</dbReference>
<name>G6E7X7_9SPHN</name>
<dbReference type="GO" id="GO:0016787">
    <property type="term" value="F:hydrolase activity"/>
    <property type="evidence" value="ECO:0007669"/>
    <property type="project" value="UniProtKB-KW"/>
</dbReference>
<dbReference type="OrthoDB" id="9812774at2"/>
<dbReference type="eggNOG" id="COG2267">
    <property type="taxonomic scope" value="Bacteria"/>
</dbReference>
<organism evidence="3 4">
    <name type="scientific">Novosphingobium pentaromativorans US6-1</name>
    <dbReference type="NCBI Taxonomy" id="1088721"/>
    <lineage>
        <taxon>Bacteria</taxon>
        <taxon>Pseudomonadati</taxon>
        <taxon>Pseudomonadota</taxon>
        <taxon>Alphaproteobacteria</taxon>
        <taxon>Sphingomonadales</taxon>
        <taxon>Sphingomonadaceae</taxon>
        <taxon>Novosphingobium</taxon>
    </lineage>
</organism>